<proteinExistence type="predicted"/>
<evidence type="ECO:0000313" key="2">
    <source>
        <dbReference type="EMBL" id="CAE0820441.1"/>
    </source>
</evidence>
<name>A0A7S4FZM0_9EUGL</name>
<feature type="region of interest" description="Disordered" evidence="1">
    <location>
        <begin position="132"/>
        <end position="241"/>
    </location>
</feature>
<feature type="compositionally biased region" description="Polar residues" evidence="1">
    <location>
        <begin position="152"/>
        <end position="162"/>
    </location>
</feature>
<accession>A0A7S4FZM0</accession>
<protein>
    <submittedName>
        <fullName evidence="2">Uncharacterized protein</fullName>
    </submittedName>
</protein>
<sequence length="241" mass="25987">MAKGTGQKGQCQYTVVCEAHCETLVMDQHGFNQLAENYDSWVQIITSVGEPLDQLNGDTQRTELTDHPNFYHGVTDSNEFRKCIKDANTRGCENCISSSAQIANLQQMLVETVAQVNDLQDIIALALPPSTKRLSFADDPPASALHKRGSLGAQSSEAQSTDNADDIDVQAEPPESSVSRWVQQTSAPLLRSQREQEPESPGKRSEQSAGADGKAASNDAEPGVGGSSTPPTTYGSRKHKE</sequence>
<dbReference type="AlphaFoldDB" id="A0A7S4FZM0"/>
<organism evidence="2">
    <name type="scientific">Eutreptiella gymnastica</name>
    <dbReference type="NCBI Taxonomy" id="73025"/>
    <lineage>
        <taxon>Eukaryota</taxon>
        <taxon>Discoba</taxon>
        <taxon>Euglenozoa</taxon>
        <taxon>Euglenida</taxon>
        <taxon>Spirocuta</taxon>
        <taxon>Euglenophyceae</taxon>
        <taxon>Eutreptiales</taxon>
        <taxon>Eutreptiaceae</taxon>
        <taxon>Eutreptiella</taxon>
    </lineage>
</organism>
<evidence type="ECO:0000256" key="1">
    <source>
        <dbReference type="SAM" id="MobiDB-lite"/>
    </source>
</evidence>
<gene>
    <name evidence="2" type="ORF">EGYM00163_LOCUS31613</name>
</gene>
<dbReference type="EMBL" id="HBJA01090834">
    <property type="protein sequence ID" value="CAE0820441.1"/>
    <property type="molecule type" value="Transcribed_RNA"/>
</dbReference>
<reference evidence="2" key="1">
    <citation type="submission" date="2021-01" db="EMBL/GenBank/DDBJ databases">
        <authorList>
            <person name="Corre E."/>
            <person name="Pelletier E."/>
            <person name="Niang G."/>
            <person name="Scheremetjew M."/>
            <person name="Finn R."/>
            <person name="Kale V."/>
            <person name="Holt S."/>
            <person name="Cochrane G."/>
            <person name="Meng A."/>
            <person name="Brown T."/>
            <person name="Cohen L."/>
        </authorList>
    </citation>
    <scope>NUCLEOTIDE SEQUENCE</scope>
    <source>
        <strain evidence="2">CCMP1594</strain>
    </source>
</reference>
<feature type="compositionally biased region" description="Polar residues" evidence="1">
    <location>
        <begin position="176"/>
        <end position="187"/>
    </location>
</feature>
<feature type="compositionally biased region" description="Basic and acidic residues" evidence="1">
    <location>
        <begin position="192"/>
        <end position="206"/>
    </location>
</feature>